<dbReference type="Proteomes" id="UP000252167">
    <property type="component" value="Unassembled WGS sequence"/>
</dbReference>
<proteinExistence type="predicted"/>
<dbReference type="EMBL" id="POAF01000001">
    <property type="protein sequence ID" value="RBM03801.1"/>
    <property type="molecule type" value="Genomic_DNA"/>
</dbReference>
<dbReference type="PANTHER" id="PTHR38011:SF11">
    <property type="entry name" value="2,5-DIAMINO-6-RIBOSYLAMINO-4(3H)-PYRIMIDINONE 5'-PHOSPHATE REDUCTASE"/>
    <property type="match status" value="1"/>
</dbReference>
<dbReference type="InterPro" id="IPR002734">
    <property type="entry name" value="RibDG_C"/>
</dbReference>
<dbReference type="InterPro" id="IPR024072">
    <property type="entry name" value="DHFR-like_dom_sf"/>
</dbReference>
<dbReference type="Gene3D" id="3.40.430.10">
    <property type="entry name" value="Dihydrofolate Reductase, subunit A"/>
    <property type="match status" value="1"/>
</dbReference>
<dbReference type="GO" id="GO:0009231">
    <property type="term" value="P:riboflavin biosynthetic process"/>
    <property type="evidence" value="ECO:0007669"/>
    <property type="project" value="InterPro"/>
</dbReference>
<reference evidence="2 3" key="1">
    <citation type="submission" date="2018-01" db="EMBL/GenBank/DDBJ databases">
        <title>Glutamicibacter soli strain NHPC-3 Whole genome sequence and assembly.</title>
        <authorList>
            <person name="Choudhury P."/>
            <person name="Gupta D."/>
            <person name="Sengupta K."/>
            <person name="Jawed A."/>
            <person name="Sultana N."/>
            <person name="Saha P."/>
        </authorList>
    </citation>
    <scope>NUCLEOTIDE SEQUENCE [LARGE SCALE GENOMIC DNA]</scope>
    <source>
        <strain evidence="2 3">NHPC-3</strain>
    </source>
</reference>
<dbReference type="GO" id="GO:0008703">
    <property type="term" value="F:5-amino-6-(5-phosphoribosylamino)uracil reductase activity"/>
    <property type="evidence" value="ECO:0007669"/>
    <property type="project" value="InterPro"/>
</dbReference>
<dbReference type="Pfam" id="PF01872">
    <property type="entry name" value="RibD_C"/>
    <property type="match status" value="1"/>
</dbReference>
<dbReference type="AlphaFoldDB" id="A0A365YM61"/>
<comment type="caution">
    <text evidence="2">The sequence shown here is derived from an EMBL/GenBank/DDBJ whole genome shotgun (WGS) entry which is preliminary data.</text>
</comment>
<dbReference type="InterPro" id="IPR050765">
    <property type="entry name" value="Riboflavin_Biosynth_HTPR"/>
</dbReference>
<accession>A0A365YM61</accession>
<organism evidence="2 3">
    <name type="scientific">Glutamicibacter soli</name>
    <dbReference type="NCBI Taxonomy" id="453836"/>
    <lineage>
        <taxon>Bacteria</taxon>
        <taxon>Bacillati</taxon>
        <taxon>Actinomycetota</taxon>
        <taxon>Actinomycetes</taxon>
        <taxon>Micrococcales</taxon>
        <taxon>Micrococcaceae</taxon>
        <taxon>Glutamicibacter</taxon>
    </lineage>
</organism>
<dbReference type="SUPFAM" id="SSF53597">
    <property type="entry name" value="Dihydrofolate reductase-like"/>
    <property type="match status" value="1"/>
</dbReference>
<evidence type="ECO:0000259" key="1">
    <source>
        <dbReference type="Pfam" id="PF01872"/>
    </source>
</evidence>
<sequence>MGRLIYGMNVSLDGYIADADGDISWGVSTEELFRWWLEEEQSMSLMLYGRKLWETMSSYWPTGDQAPDARPDQVEYARNWRDTPKMVFASDCLPLDWNTRLFTGEAVAEIRRLKKQFIGSIRIGGASLASAAMRAGLIDEYTLVRHPVLVGGGTPFFALIDRYIHLEFVETRVFDGGVTMGRYRFAG</sequence>
<evidence type="ECO:0000313" key="2">
    <source>
        <dbReference type="EMBL" id="RBM03801.1"/>
    </source>
</evidence>
<gene>
    <name evidence="2" type="ORF">C1H84_00385</name>
</gene>
<protein>
    <submittedName>
        <fullName evidence="2">Deaminase</fullName>
    </submittedName>
</protein>
<dbReference type="RefSeq" id="WP_113606250.1">
    <property type="nucleotide sequence ID" value="NZ_POAF01000001.1"/>
</dbReference>
<evidence type="ECO:0000313" key="3">
    <source>
        <dbReference type="Proteomes" id="UP000252167"/>
    </source>
</evidence>
<name>A0A365YM61_9MICC</name>
<dbReference type="PANTHER" id="PTHR38011">
    <property type="entry name" value="DIHYDROFOLATE REDUCTASE FAMILY PROTEIN (AFU_ORTHOLOGUE AFUA_8G06820)"/>
    <property type="match status" value="1"/>
</dbReference>
<keyword evidence="3" id="KW-1185">Reference proteome</keyword>
<feature type="domain" description="Bacterial bifunctional deaminase-reductase C-terminal" evidence="1">
    <location>
        <begin position="4"/>
        <end position="179"/>
    </location>
</feature>